<accession>A0A2V0QF24</accession>
<evidence type="ECO:0000313" key="2">
    <source>
        <dbReference type="Proteomes" id="UP000247480"/>
    </source>
</evidence>
<sequence>MINQMFLIVGLKQPYCQGNDCRNNRFSMLHLSKRHGKEMVGIKL</sequence>
<name>A0A2V0QF24_PSESF</name>
<evidence type="ECO:0000313" key="1">
    <source>
        <dbReference type="EMBL" id="GBH11534.1"/>
    </source>
</evidence>
<comment type="caution">
    <text evidence="1">The sequence shown here is derived from an EMBL/GenBank/DDBJ whole genome shotgun (WGS) entry which is preliminary data.</text>
</comment>
<organism evidence="1 2">
    <name type="scientific">Pseudomonas syringae pv. actinidiae</name>
    <dbReference type="NCBI Taxonomy" id="103796"/>
    <lineage>
        <taxon>Bacteria</taxon>
        <taxon>Pseudomonadati</taxon>
        <taxon>Pseudomonadota</taxon>
        <taxon>Gammaproteobacteria</taxon>
        <taxon>Pseudomonadales</taxon>
        <taxon>Pseudomonadaceae</taxon>
        <taxon>Pseudomonas</taxon>
        <taxon>Pseudomonas syringae</taxon>
    </lineage>
</organism>
<dbReference type="EMBL" id="BGJZ01000244">
    <property type="protein sequence ID" value="GBH11534.1"/>
    <property type="molecule type" value="Genomic_DNA"/>
</dbReference>
<protein>
    <submittedName>
        <fullName evidence="1">Dihydroxyacid dehydratase/phosphogluconate dehydratase</fullName>
    </submittedName>
</protein>
<gene>
    <name evidence="1" type="ORF">KPSA1_04975</name>
</gene>
<proteinExistence type="predicted"/>
<dbReference type="Proteomes" id="UP000247480">
    <property type="component" value="Unassembled WGS sequence"/>
</dbReference>
<reference evidence="1 2" key="1">
    <citation type="submission" date="2018-04" db="EMBL/GenBank/DDBJ databases">
        <title>Draft genome sequence of Pseudomonas syringae pv. actinidiae biovar 1 strains isolated from kiwifruit in Kagawa prefecture.</title>
        <authorList>
            <person name="Tabuchi M."/>
            <person name="Saito M."/>
            <person name="Fujiwara S."/>
            <person name="Sasa N."/>
            <person name="Akimitsu K."/>
            <person name="Gomi K."/>
            <person name="Konishi-Sugita S."/>
            <person name="Hamano K."/>
            <person name="Kataoka I."/>
        </authorList>
    </citation>
    <scope>NUCLEOTIDE SEQUENCE [LARGE SCALE GENOMIC DNA]</scope>
    <source>
        <strain evidence="1 2">MAFF212206</strain>
    </source>
</reference>
<dbReference type="AlphaFoldDB" id="A0A2V0QF24"/>